<comment type="caution">
    <text evidence="1">The sequence shown here is derived from an EMBL/GenBank/DDBJ whole genome shotgun (WGS) entry which is preliminary data.</text>
</comment>
<name>A0A9J6RK71_9GAMM</name>
<dbReference type="Proteomes" id="UP001069090">
    <property type="component" value="Unassembled WGS sequence"/>
</dbReference>
<evidence type="ECO:0000313" key="2">
    <source>
        <dbReference type="Proteomes" id="UP001069090"/>
    </source>
</evidence>
<protein>
    <submittedName>
        <fullName evidence="1">Uncharacterized protein</fullName>
    </submittedName>
</protein>
<reference evidence="1 2" key="1">
    <citation type="submission" date="2022-12" db="EMBL/GenBank/DDBJ databases">
        <title>Dasania phycosphaerae sp. nov., isolated from particulate material of the south coast of Korea.</title>
        <authorList>
            <person name="Jiang Y."/>
        </authorList>
    </citation>
    <scope>NUCLEOTIDE SEQUENCE [LARGE SCALE GENOMIC DNA]</scope>
    <source>
        <strain evidence="1 2">GY-19</strain>
    </source>
</reference>
<dbReference type="InterPro" id="IPR044000">
    <property type="entry name" value="Phage_tube_2"/>
</dbReference>
<gene>
    <name evidence="1" type="ORF">O0V09_07780</name>
</gene>
<proteinExistence type="predicted"/>
<organism evidence="1 2">
    <name type="scientific">Dasania phycosphaerae</name>
    <dbReference type="NCBI Taxonomy" id="2950436"/>
    <lineage>
        <taxon>Bacteria</taxon>
        <taxon>Pseudomonadati</taxon>
        <taxon>Pseudomonadota</taxon>
        <taxon>Gammaproteobacteria</taxon>
        <taxon>Cellvibrionales</taxon>
        <taxon>Spongiibacteraceae</taxon>
        <taxon>Dasania</taxon>
    </lineage>
</organism>
<accession>A0A9J6RK71</accession>
<dbReference type="RefSeq" id="WP_258331245.1">
    <property type="nucleotide sequence ID" value="NZ_JAPTGG010000005.1"/>
</dbReference>
<sequence length="308" mass="32515">MGQKTRKRLLLAKIESTYGNDALPVVATDAVVCRSIEVTPIEGALLENPIIRPNFGNYAQIHVGTHVKLEVEVALAGSGTATTPPNWGVLARACGMAETIGVSDVTYNLASDGHESATLYFNQDGNLHALLGARGTVEFTLDSQGYPVAKFSFTGLFVDVSAAPQGSPDFSAVPNPISIEDGNTAFTLHGQSAVMSKLTIDLANDVAHRPALNGESVDIVDRKPAGSVVIDSPVVSTYDWFAKAKNNVADALQLIHGTVAGNILQIDAPKVQLLQPKYGDDKGTVTLEMSLSLIPDSAGDDEFVLTTK</sequence>
<evidence type="ECO:0000313" key="1">
    <source>
        <dbReference type="EMBL" id="MCZ0865094.1"/>
    </source>
</evidence>
<dbReference type="Pfam" id="PF18906">
    <property type="entry name" value="Phage_tube_2"/>
    <property type="match status" value="1"/>
</dbReference>
<dbReference type="AlphaFoldDB" id="A0A9J6RK71"/>
<dbReference type="EMBL" id="JAPTGG010000005">
    <property type="protein sequence ID" value="MCZ0865094.1"/>
    <property type="molecule type" value="Genomic_DNA"/>
</dbReference>
<keyword evidence="2" id="KW-1185">Reference proteome</keyword>